<reference evidence="9" key="1">
    <citation type="journal article" date="2019" name="Int. J. Syst. Evol. Microbiol.">
        <title>The Global Catalogue of Microorganisms (GCM) 10K type strain sequencing project: providing services to taxonomists for standard genome sequencing and annotation.</title>
        <authorList>
            <consortium name="The Broad Institute Genomics Platform"/>
            <consortium name="The Broad Institute Genome Sequencing Center for Infectious Disease"/>
            <person name="Wu L."/>
            <person name="Ma J."/>
        </authorList>
    </citation>
    <scope>NUCLEOTIDE SEQUENCE [LARGE SCALE GENOMIC DNA]</scope>
    <source>
        <strain evidence="9">KCTC 52165</strain>
    </source>
</reference>
<evidence type="ECO:0000256" key="4">
    <source>
        <dbReference type="ARBA" id="ARBA00023136"/>
    </source>
</evidence>
<dbReference type="PANTHER" id="PTHR37422:SF13">
    <property type="entry name" value="LIPOPOLYSACCHARIDE BIOSYNTHESIS PROTEIN PA4999-RELATED"/>
    <property type="match status" value="1"/>
</dbReference>
<feature type="transmembrane region" description="Helical" evidence="6">
    <location>
        <begin position="159"/>
        <end position="180"/>
    </location>
</feature>
<feature type="transmembrane region" description="Helical" evidence="6">
    <location>
        <begin position="47"/>
        <end position="65"/>
    </location>
</feature>
<sequence>MNAPDRTLADEAKRPGTARGGRSQRIFLGLCLLACLLLGGATQRGVFVEAILQVLVIAASTYALVRGTSSAAVRWGLVLASLVLFAGILQLLPFPVSLLEIARPTGLLPFTGPTGLSPIGWAPISLSVARTIEAVIFALVPILFFMAATSLPKEDRAGLLPFFVIGLACNLIAAGLQYSFSGDTTLGDLLGYSVMVGMFANVNHFSTLVFSSIPLVIYFGFFRGRPALATVLLVLIFLILLAAGSRAGILIGLAVVAISLGALIWRGRIGTAVMLALLAGVAVYGYGALIHIGAQQLDPDFGRREFALTSWRAIRDNWLWGTGFGTFDLVYPFYESRDMVHVQYVNHAHNDFLELFLEGGIVAVILLLGYAVAVTLRAFKVARFPLQRLVLLSIIVILLHSLVDYPLRTMAIAMSFAFFNMLLFSDVGIDQARERQGRGRRRSSEEILPPAIAH</sequence>
<feature type="transmembrane region" description="Helical" evidence="6">
    <location>
        <begin position="226"/>
        <end position="243"/>
    </location>
</feature>
<evidence type="ECO:0000313" key="9">
    <source>
        <dbReference type="Proteomes" id="UP001595583"/>
    </source>
</evidence>
<feature type="transmembrane region" description="Helical" evidence="6">
    <location>
        <begin position="23"/>
        <end position="41"/>
    </location>
</feature>
<evidence type="ECO:0000313" key="8">
    <source>
        <dbReference type="EMBL" id="MFC3208866.1"/>
    </source>
</evidence>
<feature type="transmembrane region" description="Helical" evidence="6">
    <location>
        <begin position="272"/>
        <end position="294"/>
    </location>
</feature>
<protein>
    <submittedName>
        <fullName evidence="8">O-antigen ligase family protein</fullName>
    </submittedName>
</protein>
<keyword evidence="2 6" id="KW-0812">Transmembrane</keyword>
<feature type="transmembrane region" description="Helical" evidence="6">
    <location>
        <begin position="77"/>
        <end position="99"/>
    </location>
</feature>
<comment type="subcellular location">
    <subcellularLocation>
        <location evidence="1">Membrane</location>
        <topology evidence="1">Multi-pass membrane protein</topology>
    </subcellularLocation>
</comment>
<evidence type="ECO:0000256" key="1">
    <source>
        <dbReference type="ARBA" id="ARBA00004141"/>
    </source>
</evidence>
<dbReference type="RefSeq" id="WP_378224763.1">
    <property type="nucleotide sequence ID" value="NZ_JBHRTK010000029.1"/>
</dbReference>
<dbReference type="Proteomes" id="UP001595583">
    <property type="component" value="Unassembled WGS sequence"/>
</dbReference>
<feature type="region of interest" description="Disordered" evidence="5">
    <location>
        <begin position="435"/>
        <end position="454"/>
    </location>
</feature>
<feature type="transmembrane region" description="Helical" evidence="6">
    <location>
        <begin position="249"/>
        <end position="265"/>
    </location>
</feature>
<evidence type="ECO:0000256" key="5">
    <source>
        <dbReference type="SAM" id="MobiDB-lite"/>
    </source>
</evidence>
<dbReference type="Pfam" id="PF04932">
    <property type="entry name" value="Wzy_C"/>
    <property type="match status" value="1"/>
</dbReference>
<gene>
    <name evidence="8" type="ORF">ACFOHJ_21810</name>
</gene>
<feature type="region of interest" description="Disordered" evidence="5">
    <location>
        <begin position="1"/>
        <end position="20"/>
    </location>
</feature>
<evidence type="ECO:0000256" key="6">
    <source>
        <dbReference type="SAM" id="Phobius"/>
    </source>
</evidence>
<dbReference type="InterPro" id="IPR051533">
    <property type="entry name" value="WaaL-like"/>
</dbReference>
<feature type="transmembrane region" description="Helical" evidence="6">
    <location>
        <begin position="386"/>
        <end position="403"/>
    </location>
</feature>
<keyword evidence="9" id="KW-1185">Reference proteome</keyword>
<feature type="compositionally biased region" description="Basic and acidic residues" evidence="5">
    <location>
        <begin position="435"/>
        <end position="445"/>
    </location>
</feature>
<name>A0ABV7KJW4_9HYPH</name>
<evidence type="ECO:0000256" key="2">
    <source>
        <dbReference type="ARBA" id="ARBA00022692"/>
    </source>
</evidence>
<feature type="transmembrane region" description="Helical" evidence="6">
    <location>
        <begin position="360"/>
        <end position="379"/>
    </location>
</feature>
<feature type="transmembrane region" description="Helical" evidence="6">
    <location>
        <begin position="119"/>
        <end position="147"/>
    </location>
</feature>
<evidence type="ECO:0000259" key="7">
    <source>
        <dbReference type="Pfam" id="PF04932"/>
    </source>
</evidence>
<dbReference type="PANTHER" id="PTHR37422">
    <property type="entry name" value="TEICHURONIC ACID BIOSYNTHESIS PROTEIN TUAE"/>
    <property type="match status" value="1"/>
</dbReference>
<comment type="caution">
    <text evidence="8">The sequence shown here is derived from an EMBL/GenBank/DDBJ whole genome shotgun (WGS) entry which is preliminary data.</text>
</comment>
<dbReference type="EMBL" id="JBHRTK010000029">
    <property type="protein sequence ID" value="MFC3208866.1"/>
    <property type="molecule type" value="Genomic_DNA"/>
</dbReference>
<evidence type="ECO:0000256" key="3">
    <source>
        <dbReference type="ARBA" id="ARBA00022989"/>
    </source>
</evidence>
<feature type="transmembrane region" description="Helical" evidence="6">
    <location>
        <begin position="192"/>
        <end position="219"/>
    </location>
</feature>
<dbReference type="InterPro" id="IPR007016">
    <property type="entry name" value="O-antigen_ligase-rel_domated"/>
</dbReference>
<keyword evidence="8" id="KW-0436">Ligase</keyword>
<feature type="domain" description="O-antigen ligase-related" evidence="7">
    <location>
        <begin position="232"/>
        <end position="368"/>
    </location>
</feature>
<accession>A0ABV7KJW4</accession>
<dbReference type="GO" id="GO:0016874">
    <property type="term" value="F:ligase activity"/>
    <property type="evidence" value="ECO:0007669"/>
    <property type="project" value="UniProtKB-KW"/>
</dbReference>
<keyword evidence="4 6" id="KW-0472">Membrane</keyword>
<feature type="transmembrane region" description="Helical" evidence="6">
    <location>
        <begin position="409"/>
        <end position="429"/>
    </location>
</feature>
<proteinExistence type="predicted"/>
<keyword evidence="3 6" id="KW-1133">Transmembrane helix</keyword>
<organism evidence="8 9">
    <name type="scientific">Aquamicrobium soli</name>
    <dbReference type="NCBI Taxonomy" id="1811518"/>
    <lineage>
        <taxon>Bacteria</taxon>
        <taxon>Pseudomonadati</taxon>
        <taxon>Pseudomonadota</taxon>
        <taxon>Alphaproteobacteria</taxon>
        <taxon>Hyphomicrobiales</taxon>
        <taxon>Phyllobacteriaceae</taxon>
        <taxon>Aquamicrobium</taxon>
    </lineage>
</organism>